<reference evidence="3" key="2">
    <citation type="submission" date="2015-01" db="EMBL/GenBank/DDBJ databases">
        <title>Evolutionary Origins and Diversification of the Mycorrhizal Mutualists.</title>
        <authorList>
            <consortium name="DOE Joint Genome Institute"/>
            <consortium name="Mycorrhizal Genomics Consortium"/>
            <person name="Kohler A."/>
            <person name="Kuo A."/>
            <person name="Nagy L.G."/>
            <person name="Floudas D."/>
            <person name="Copeland A."/>
            <person name="Barry K.W."/>
            <person name="Cichocki N."/>
            <person name="Veneault-Fourrey C."/>
            <person name="LaButti K."/>
            <person name="Lindquist E.A."/>
            <person name="Lipzen A."/>
            <person name="Lundell T."/>
            <person name="Morin E."/>
            <person name="Murat C."/>
            <person name="Riley R."/>
            <person name="Ohm R."/>
            <person name="Sun H."/>
            <person name="Tunlid A."/>
            <person name="Henrissat B."/>
            <person name="Grigoriev I.V."/>
            <person name="Hibbett D.S."/>
            <person name="Martin F."/>
        </authorList>
    </citation>
    <scope>NUCLEOTIDE SEQUENCE [LARGE SCALE GENOMIC DNA]</scope>
    <source>
        <strain evidence="3">MUT 4182</strain>
    </source>
</reference>
<evidence type="ECO:0000259" key="1">
    <source>
        <dbReference type="PROSITE" id="PS50181"/>
    </source>
</evidence>
<dbReference type="InterPro" id="IPR032675">
    <property type="entry name" value="LRR_dom_sf"/>
</dbReference>
<dbReference type="PROSITE" id="PS50181">
    <property type="entry name" value="FBOX"/>
    <property type="match status" value="1"/>
</dbReference>
<dbReference type="Gene3D" id="1.20.1280.50">
    <property type="match status" value="1"/>
</dbReference>
<dbReference type="InterPro" id="IPR001810">
    <property type="entry name" value="F-box_dom"/>
</dbReference>
<keyword evidence="3" id="KW-1185">Reference proteome</keyword>
<dbReference type="SUPFAM" id="SSF52047">
    <property type="entry name" value="RNI-like"/>
    <property type="match status" value="1"/>
</dbReference>
<evidence type="ECO:0000313" key="3">
    <source>
        <dbReference type="Proteomes" id="UP000054248"/>
    </source>
</evidence>
<dbReference type="EMBL" id="KN822955">
    <property type="protein sequence ID" value="KIO32405.1"/>
    <property type="molecule type" value="Genomic_DNA"/>
</dbReference>
<gene>
    <name evidence="2" type="ORF">M407DRAFT_18716</name>
</gene>
<dbReference type="AlphaFoldDB" id="A0A0C3QJF5"/>
<dbReference type="Pfam" id="PF12937">
    <property type="entry name" value="F-box-like"/>
    <property type="match status" value="1"/>
</dbReference>
<proteinExistence type="predicted"/>
<dbReference type="HOGENOM" id="CLU_566432_0_0_1"/>
<accession>A0A0C3QJF5</accession>
<name>A0A0C3QJF5_9AGAM</name>
<dbReference type="OrthoDB" id="268763at2759"/>
<dbReference type="CDD" id="cd09917">
    <property type="entry name" value="F-box_SF"/>
    <property type="match status" value="1"/>
</dbReference>
<dbReference type="InterPro" id="IPR036047">
    <property type="entry name" value="F-box-like_dom_sf"/>
</dbReference>
<dbReference type="SUPFAM" id="SSF81383">
    <property type="entry name" value="F-box domain"/>
    <property type="match status" value="1"/>
</dbReference>
<feature type="domain" description="F-box" evidence="1">
    <location>
        <begin position="21"/>
        <end position="66"/>
    </location>
</feature>
<sequence length="481" mass="53454">MEEPSKRTTSSPQAAARIPSQPLVFRLSTEILREIFSFLDQRNCYRVARSCKRFKEPALDQLWSKITTLVAPLALLDEMVNSNNGWMFRNGLGQADWPKYWSYADRVRGVHITDQQSARGGRIEIDPHSLVHVLAVVTSQVGRGALLPKAKKLELDFQRRLSPVLLLQLISPAVRHITITLAGQFHQAASMVFSTLTSMSCSFRLERFDVTIRNDGSSATTLESNIVAFVASQPALQSLRIHPFDSLSSLKRAIGPLRCLRVLEVTYKTNSSTGLLKDIITSLGSCSDLEQLQIQGPLPLSQHNFSLIQPLLSCSRLANLDLSWLGCIALNATDVQEMGKAWTKLESLRFLLAGNGMPVDLLLTFAASFSPLLRSLTVPLDVSTVERISPITTEVPSHELKQLFTGSSMKESHIQPLAELLGTIFRPGFRIVSGNGTGNQKDRRDSSSSYEKLNSLLSLIWRVQDRTRQKLQNELGAYVKA</sequence>
<reference evidence="2 3" key="1">
    <citation type="submission" date="2014-04" db="EMBL/GenBank/DDBJ databases">
        <authorList>
            <consortium name="DOE Joint Genome Institute"/>
            <person name="Kuo A."/>
            <person name="Girlanda M."/>
            <person name="Perotto S."/>
            <person name="Kohler A."/>
            <person name="Nagy L.G."/>
            <person name="Floudas D."/>
            <person name="Copeland A."/>
            <person name="Barry K.W."/>
            <person name="Cichocki N."/>
            <person name="Veneault-Fourrey C."/>
            <person name="LaButti K."/>
            <person name="Lindquist E.A."/>
            <person name="Lipzen A."/>
            <person name="Lundell T."/>
            <person name="Morin E."/>
            <person name="Murat C."/>
            <person name="Sun H."/>
            <person name="Tunlid A."/>
            <person name="Henrissat B."/>
            <person name="Grigoriev I.V."/>
            <person name="Hibbett D.S."/>
            <person name="Martin F."/>
            <person name="Nordberg H.P."/>
            <person name="Cantor M.N."/>
            <person name="Hua S.X."/>
        </authorList>
    </citation>
    <scope>NUCLEOTIDE SEQUENCE [LARGE SCALE GENOMIC DNA]</scope>
    <source>
        <strain evidence="2 3">MUT 4182</strain>
    </source>
</reference>
<dbReference type="Gene3D" id="3.80.10.10">
    <property type="entry name" value="Ribonuclease Inhibitor"/>
    <property type="match status" value="1"/>
</dbReference>
<organism evidence="2 3">
    <name type="scientific">Tulasnella calospora MUT 4182</name>
    <dbReference type="NCBI Taxonomy" id="1051891"/>
    <lineage>
        <taxon>Eukaryota</taxon>
        <taxon>Fungi</taxon>
        <taxon>Dikarya</taxon>
        <taxon>Basidiomycota</taxon>
        <taxon>Agaricomycotina</taxon>
        <taxon>Agaricomycetes</taxon>
        <taxon>Cantharellales</taxon>
        <taxon>Tulasnellaceae</taxon>
        <taxon>Tulasnella</taxon>
    </lineage>
</organism>
<evidence type="ECO:0000313" key="2">
    <source>
        <dbReference type="EMBL" id="KIO32405.1"/>
    </source>
</evidence>
<protein>
    <recommendedName>
        <fullName evidence="1">F-box domain-containing protein</fullName>
    </recommendedName>
</protein>
<dbReference type="Proteomes" id="UP000054248">
    <property type="component" value="Unassembled WGS sequence"/>
</dbReference>